<sequence>MSSNMDDVPIEISAEDHFSHETLSLVVCVSEIIGQTRKKATERDLKSGKLCRNSLCGFRVVRNIRHSARFLRLAKSQDEKAAERIPVHTHTHTPHN</sequence>
<evidence type="ECO:0000313" key="2">
    <source>
        <dbReference type="Proteomes" id="UP000075809"/>
    </source>
</evidence>
<keyword evidence="2" id="KW-1185">Reference proteome</keyword>
<gene>
    <name evidence="1" type="ORF">ALC60_01282</name>
</gene>
<accession>A0A151XGU3</accession>
<proteinExistence type="predicted"/>
<dbReference type="AlphaFoldDB" id="A0A151XGU3"/>
<dbReference type="Proteomes" id="UP000075809">
    <property type="component" value="Unassembled WGS sequence"/>
</dbReference>
<name>A0A151XGU3_9HYME</name>
<reference evidence="1 2" key="1">
    <citation type="submission" date="2015-09" db="EMBL/GenBank/DDBJ databases">
        <title>Trachymyrmex zeteki WGS genome.</title>
        <authorList>
            <person name="Nygaard S."/>
            <person name="Hu H."/>
            <person name="Boomsma J."/>
            <person name="Zhang G."/>
        </authorList>
    </citation>
    <scope>NUCLEOTIDE SEQUENCE [LARGE SCALE GENOMIC DNA]</scope>
    <source>
        <strain evidence="1">Tzet28-1</strain>
        <tissue evidence="1">Whole body</tissue>
    </source>
</reference>
<evidence type="ECO:0000313" key="1">
    <source>
        <dbReference type="EMBL" id="KYQ59616.1"/>
    </source>
</evidence>
<organism evidence="1 2">
    <name type="scientific">Mycetomoellerius zeteki</name>
    <dbReference type="NCBI Taxonomy" id="64791"/>
    <lineage>
        <taxon>Eukaryota</taxon>
        <taxon>Metazoa</taxon>
        <taxon>Ecdysozoa</taxon>
        <taxon>Arthropoda</taxon>
        <taxon>Hexapoda</taxon>
        <taxon>Insecta</taxon>
        <taxon>Pterygota</taxon>
        <taxon>Neoptera</taxon>
        <taxon>Endopterygota</taxon>
        <taxon>Hymenoptera</taxon>
        <taxon>Apocrita</taxon>
        <taxon>Aculeata</taxon>
        <taxon>Formicoidea</taxon>
        <taxon>Formicidae</taxon>
        <taxon>Myrmicinae</taxon>
        <taxon>Mycetomoellerius</taxon>
    </lineage>
</organism>
<protein>
    <submittedName>
        <fullName evidence="1">Uncharacterized protein</fullName>
    </submittedName>
</protein>
<dbReference type="EMBL" id="KQ982138">
    <property type="protein sequence ID" value="KYQ59616.1"/>
    <property type="molecule type" value="Genomic_DNA"/>
</dbReference>